<gene>
    <name evidence="2" type="ORF">GGD89_003284</name>
</gene>
<protein>
    <submittedName>
        <fullName evidence="2">Type IV secretion system protein TrbL</fullName>
    </submittedName>
</protein>
<evidence type="ECO:0000256" key="1">
    <source>
        <dbReference type="SAM" id="Phobius"/>
    </source>
</evidence>
<feature type="transmembrane region" description="Helical" evidence="1">
    <location>
        <begin position="35"/>
        <end position="56"/>
    </location>
</feature>
<feature type="transmembrane region" description="Helical" evidence="1">
    <location>
        <begin position="195"/>
        <end position="216"/>
    </location>
</feature>
<evidence type="ECO:0000313" key="3">
    <source>
        <dbReference type="Proteomes" id="UP000554286"/>
    </source>
</evidence>
<dbReference type="RefSeq" id="WP_184047350.1">
    <property type="nucleotide sequence ID" value="NZ_JACIGK010000030.1"/>
</dbReference>
<feature type="transmembrane region" description="Helical" evidence="1">
    <location>
        <begin position="169"/>
        <end position="189"/>
    </location>
</feature>
<keyword evidence="1" id="KW-1133">Transmembrane helix</keyword>
<keyword evidence="1" id="KW-0472">Membrane</keyword>
<keyword evidence="3" id="KW-1185">Reference proteome</keyword>
<reference evidence="2 3" key="1">
    <citation type="submission" date="2020-08" db="EMBL/GenBank/DDBJ databases">
        <title>Genome sequencing of Purple Non-Sulfur Bacteria from various extreme environments.</title>
        <authorList>
            <person name="Mayer M."/>
        </authorList>
    </citation>
    <scope>NUCLEOTIDE SEQUENCE [LARGE SCALE GENOMIC DNA]</scope>
    <source>
        <strain evidence="2 3">JA131</strain>
    </source>
</reference>
<sequence>MDSNPECFSCAIVNQYVDLAGRFTEDLSRDLVGPMWAMFGALAALWVVVQGIRIILATLDLRQFGQELIYMVIAAGLMAGQGPSLVNAVYTASLTTMSGGAASVLTTGAVGRHTVSLEHAPETTASSIANLEGMTALVWTAENGIYEVFKMAALIAAEGGVMSAKGIGAFVYALLLFIPYLLLMIVYAAQVVVSIFRIMMLAALSPILMLMFGFNFGRAMVWTALRTLFAAFMVLYGVTVALAVCLYGVQALGVADAAADENIRSLLSLDNPTLWVAMILGWMGTAFMAEATAIANSVAGSHLTNTAAGIITAGVSATGLGALKAARDRAPSLGQALGAGGKATAVAASASHQAIRAAAQAVRTRLSTPTFDR</sequence>
<evidence type="ECO:0000313" key="2">
    <source>
        <dbReference type="EMBL" id="MBB4267637.1"/>
    </source>
</evidence>
<comment type="caution">
    <text evidence="2">The sequence shown here is derived from an EMBL/GenBank/DDBJ whole genome shotgun (WGS) entry which is preliminary data.</text>
</comment>
<proteinExistence type="predicted"/>
<organism evidence="2 3">
    <name type="scientific">Roseospira visakhapatnamensis</name>
    <dbReference type="NCBI Taxonomy" id="390880"/>
    <lineage>
        <taxon>Bacteria</taxon>
        <taxon>Pseudomonadati</taxon>
        <taxon>Pseudomonadota</taxon>
        <taxon>Alphaproteobacteria</taxon>
        <taxon>Rhodospirillales</taxon>
        <taxon>Rhodospirillaceae</taxon>
        <taxon>Roseospira</taxon>
    </lineage>
</organism>
<name>A0A7W6RFR8_9PROT</name>
<dbReference type="Proteomes" id="UP000554286">
    <property type="component" value="Unassembled WGS sequence"/>
</dbReference>
<dbReference type="EMBL" id="JACIGK010000030">
    <property type="protein sequence ID" value="MBB4267637.1"/>
    <property type="molecule type" value="Genomic_DNA"/>
</dbReference>
<keyword evidence="1" id="KW-0812">Transmembrane</keyword>
<accession>A0A7W6RFR8</accession>
<feature type="transmembrane region" description="Helical" evidence="1">
    <location>
        <begin position="273"/>
        <end position="295"/>
    </location>
</feature>
<feature type="transmembrane region" description="Helical" evidence="1">
    <location>
        <begin position="68"/>
        <end position="90"/>
    </location>
</feature>
<feature type="transmembrane region" description="Helical" evidence="1">
    <location>
        <begin position="228"/>
        <end position="253"/>
    </location>
</feature>
<dbReference type="AlphaFoldDB" id="A0A7W6RFR8"/>